<gene>
    <name evidence="2" type="ORF">EAH82_01790</name>
</gene>
<comment type="caution">
    <text evidence="2">The sequence shown here is derived from an EMBL/GenBank/DDBJ whole genome shotgun (WGS) entry which is preliminary data.</text>
</comment>
<evidence type="ECO:0000256" key="1">
    <source>
        <dbReference type="SAM" id="Phobius"/>
    </source>
</evidence>
<proteinExistence type="predicted"/>
<keyword evidence="1" id="KW-0812">Transmembrane</keyword>
<keyword evidence="1" id="KW-1133">Transmembrane helix</keyword>
<feature type="transmembrane region" description="Helical" evidence="1">
    <location>
        <begin position="77"/>
        <end position="97"/>
    </location>
</feature>
<dbReference type="RefSeq" id="WP_140838139.1">
    <property type="nucleotide sequence ID" value="NZ_RCZI01000001.1"/>
</dbReference>
<organism evidence="2 3">
    <name type="scientific">Variovorax guangxiensis</name>
    <dbReference type="NCBI Taxonomy" id="1775474"/>
    <lineage>
        <taxon>Bacteria</taxon>
        <taxon>Pseudomonadati</taxon>
        <taxon>Pseudomonadota</taxon>
        <taxon>Betaproteobacteria</taxon>
        <taxon>Burkholderiales</taxon>
        <taxon>Comamonadaceae</taxon>
        <taxon>Variovorax</taxon>
    </lineage>
</organism>
<dbReference type="Proteomes" id="UP000319212">
    <property type="component" value="Unassembled WGS sequence"/>
</dbReference>
<sequence>MAEFNTKADVQAWVDGTENGAEDLRWALSIGTFNGQKQDMARAWLHSYELELAAEHEKVMRTAATDSAKAAKDSARAALIAVLCSVAALALAAWPYLVGSGP</sequence>
<evidence type="ECO:0000313" key="2">
    <source>
        <dbReference type="EMBL" id="TPG30254.1"/>
    </source>
</evidence>
<accession>A0A502DYR8</accession>
<evidence type="ECO:0000313" key="3">
    <source>
        <dbReference type="Proteomes" id="UP000319212"/>
    </source>
</evidence>
<keyword evidence="1" id="KW-0472">Membrane</keyword>
<dbReference type="AlphaFoldDB" id="A0A502DYR8"/>
<protein>
    <submittedName>
        <fullName evidence="2">Uncharacterized protein</fullName>
    </submittedName>
</protein>
<dbReference type="EMBL" id="RCZI01000001">
    <property type="protein sequence ID" value="TPG30254.1"/>
    <property type="molecule type" value="Genomic_DNA"/>
</dbReference>
<reference evidence="2 3" key="1">
    <citation type="journal article" date="2019" name="Environ. Microbiol.">
        <title>Species interactions and distinct microbial communities in high Arctic permafrost affected cryosols are associated with the CH4 and CO2 gas fluxes.</title>
        <authorList>
            <person name="Altshuler I."/>
            <person name="Hamel J."/>
            <person name="Turney S."/>
            <person name="Magnuson E."/>
            <person name="Levesque R."/>
            <person name="Greer C."/>
            <person name="Whyte L.G."/>
        </authorList>
    </citation>
    <scope>NUCLEOTIDE SEQUENCE [LARGE SCALE GENOMIC DNA]</scope>
    <source>
        <strain evidence="2 3">S06.C</strain>
    </source>
</reference>
<name>A0A502DYR8_9BURK</name>